<keyword evidence="1" id="KW-0472">Membrane</keyword>
<feature type="transmembrane region" description="Helical" evidence="1">
    <location>
        <begin position="323"/>
        <end position="342"/>
    </location>
</feature>
<feature type="transmembrane region" description="Helical" evidence="1">
    <location>
        <begin position="12"/>
        <end position="34"/>
    </location>
</feature>
<protein>
    <submittedName>
        <fullName evidence="2">PC475L</fullName>
    </submittedName>
</protein>
<feature type="transmembrane region" description="Helical" evidence="1">
    <location>
        <begin position="292"/>
        <end position="316"/>
    </location>
</feature>
<keyword evidence="1" id="KW-1133">Transmembrane helix</keyword>
<keyword evidence="1" id="KW-0812">Transmembrane</keyword>
<name>A0A894KH62_ASF</name>
<feature type="transmembrane region" description="Helical" evidence="1">
    <location>
        <begin position="97"/>
        <end position="115"/>
    </location>
</feature>
<dbReference type="EMBL" id="MN394630">
    <property type="protein sequence ID" value="QRW43594.1"/>
    <property type="molecule type" value="Genomic_DNA"/>
</dbReference>
<reference evidence="2 3" key="1">
    <citation type="submission" date="2019-08" db="EMBL/GenBank/DDBJ databases">
        <authorList>
            <person name="Ndlovu S.S."/>
        </authorList>
    </citation>
    <scope>NUCLEOTIDE SEQUENCE [LARGE SCALE GENOMIC DNA]</scope>
    <source>
        <strain evidence="2">SPEC_57</strain>
    </source>
</reference>
<organismHost>
    <name type="scientific">Phacochoerus aethiopicus</name>
    <name type="common">Warthog</name>
    <dbReference type="NCBI Taxonomy" id="85517"/>
</organismHost>
<evidence type="ECO:0000313" key="2">
    <source>
        <dbReference type="EMBL" id="QRW43594.1"/>
    </source>
</evidence>
<feature type="transmembrane region" description="Helical" evidence="1">
    <location>
        <begin position="216"/>
        <end position="236"/>
    </location>
</feature>
<sequence>MHRRRSIISSYVIQYIFFIPAICGFLFSLARILFIRECCNVWERIAYKMGFWEGYLRLLYVVTQGDSICRATGATFLCTTYYARCYYKWTGITKPRILFRTCLFLYVVYQGVCLFENPKRRIVLQYKYRLIGRRCKSAVYKIQQYVLGRHHNMVILYVTYRYLFIHTATKMYVVRLVYTGTILHVRLTYLSQTEAHFLYVSFRVVRRYHQRGIRSGHIYGMCYVFIILMVRVRWLWKFCFPLRDLAGISQLIYRLVQEGVCRKAVYGHLFTGNCKRFTFVCRLHRNNGNGVLFFYVVIPLQILFIPATNIFPWWVIKGKTKCYVYPGPLVFGVYVFMVFIRYCGYGVKNIGGHICKVSNPHKVRAHPHGLHMDGAHRAHLLVPLFIQNVSKFVRVFNVVGGKHIKVGSFSLGIYRAAFMLQGIFNGYPPVQNVLFLYVIFADHLQSRLNLHGICLTFLCNVPVFTNITIRLYYRR</sequence>
<organismHost>
    <name type="scientific">Phacochoerus africanus</name>
    <name type="common">Warthog</name>
    <dbReference type="NCBI Taxonomy" id="41426"/>
</organismHost>
<gene>
    <name evidence="2" type="ORF">C475L</name>
</gene>
<dbReference type="Proteomes" id="UP000423628">
    <property type="component" value="Segment"/>
</dbReference>
<evidence type="ECO:0000313" key="3">
    <source>
        <dbReference type="Proteomes" id="UP000423628"/>
    </source>
</evidence>
<organismHost>
    <name type="scientific">Ornithodoros moubata</name>
    <name type="common">Soft tick</name>
    <name type="synonym">Argasid tick</name>
    <dbReference type="NCBI Taxonomy" id="6938"/>
</organismHost>
<proteinExistence type="predicted"/>
<organism evidence="2 3">
    <name type="scientific">African swine fever virus</name>
    <name type="common">ASFV</name>
    <dbReference type="NCBI Taxonomy" id="10497"/>
    <lineage>
        <taxon>Viruses</taxon>
        <taxon>Varidnaviria</taxon>
        <taxon>Bamfordvirae</taxon>
        <taxon>Nucleocytoviricota</taxon>
        <taxon>Pokkesviricetes</taxon>
        <taxon>Asfuvirales</taxon>
        <taxon>Asfarviridae</taxon>
        <taxon>Asfivirus</taxon>
        <taxon>Asfivirus haemorrhagiae</taxon>
    </lineage>
</organism>
<organismHost>
    <name type="scientific">Ornithodoros</name>
    <name type="common">relapsing fever ticks</name>
    <dbReference type="NCBI Taxonomy" id="6937"/>
</organismHost>
<feature type="transmembrane region" description="Helical" evidence="1">
    <location>
        <begin position="450"/>
        <end position="473"/>
    </location>
</feature>
<evidence type="ECO:0000256" key="1">
    <source>
        <dbReference type="SAM" id="Phobius"/>
    </source>
</evidence>
<organismHost>
    <name type="scientific">Sus scrofa</name>
    <name type="common">Pig</name>
    <dbReference type="NCBI Taxonomy" id="9823"/>
</organismHost>
<accession>A0A894KH62</accession>
<organismHost>
    <name type="scientific">Potamochoerus larvatus</name>
    <name type="common">Bushpig</name>
    <dbReference type="NCBI Taxonomy" id="273792"/>
</organismHost>